<sequence>MKRVIALALLVAACSAEPRSKSYFVAHPEEAKAVLARCEAGEHRGDECVNARASEREMRRRARMEMARRTFEAR</sequence>
<dbReference type="AlphaFoldDB" id="A0AB39KS27"/>
<dbReference type="InterPro" id="IPR047937">
    <property type="entry name" value="Eex_IncN-like"/>
</dbReference>
<protein>
    <submittedName>
        <fullName evidence="1">EexN family lipoprotein</fullName>
    </submittedName>
</protein>
<dbReference type="RefSeq" id="WP_369059072.1">
    <property type="nucleotide sequence ID" value="NZ_CP158375.1"/>
</dbReference>
<accession>A0AB39KS27</accession>
<reference evidence="1" key="1">
    <citation type="submission" date="2024-06" db="EMBL/GenBank/DDBJ databases">
        <title>Caulobacter inopinatus, sp. nov.</title>
        <authorList>
            <person name="Donachie S.P."/>
        </authorList>
    </citation>
    <scope>NUCLEOTIDE SEQUENCE</scope>
    <source>
        <strain evidence="1">73W</strain>
    </source>
</reference>
<proteinExistence type="predicted"/>
<dbReference type="NCBIfam" id="NF033894">
    <property type="entry name" value="Eex_IncN"/>
    <property type="match status" value="1"/>
</dbReference>
<organism evidence="1">
    <name type="scientific">Caulobacter sp. 73W</name>
    <dbReference type="NCBI Taxonomy" id="3161137"/>
    <lineage>
        <taxon>Bacteria</taxon>
        <taxon>Pseudomonadati</taxon>
        <taxon>Pseudomonadota</taxon>
        <taxon>Alphaproteobacteria</taxon>
        <taxon>Caulobacterales</taxon>
        <taxon>Caulobacteraceae</taxon>
        <taxon>Caulobacter</taxon>
    </lineage>
</organism>
<gene>
    <name evidence="1" type="ORF">ABOZ73_15770</name>
</gene>
<dbReference type="EMBL" id="CP158375">
    <property type="protein sequence ID" value="XDO96218.1"/>
    <property type="molecule type" value="Genomic_DNA"/>
</dbReference>
<keyword evidence="1" id="KW-0449">Lipoprotein</keyword>
<evidence type="ECO:0000313" key="1">
    <source>
        <dbReference type="EMBL" id="XDO96218.1"/>
    </source>
</evidence>
<name>A0AB39KS27_9CAUL</name>